<evidence type="ECO:0000313" key="2">
    <source>
        <dbReference type="EMBL" id="RYR64669.1"/>
    </source>
</evidence>
<dbReference type="AlphaFoldDB" id="A0A445DNC1"/>
<dbReference type="GO" id="GO:0006355">
    <property type="term" value="P:regulation of DNA-templated transcription"/>
    <property type="evidence" value="ECO:0007669"/>
    <property type="project" value="UniProtKB-UniRule"/>
</dbReference>
<dbReference type="PANTHER" id="PTHR31669">
    <property type="entry name" value="PROTEIN FAR1-RELATED SEQUENCE 10-RELATED"/>
    <property type="match status" value="1"/>
</dbReference>
<dbReference type="InterPro" id="IPR031052">
    <property type="entry name" value="FHY3/FAR1"/>
</dbReference>
<keyword evidence="3" id="KW-1185">Reference proteome</keyword>
<evidence type="ECO:0000313" key="3">
    <source>
        <dbReference type="Proteomes" id="UP000289738"/>
    </source>
</evidence>
<keyword evidence="1" id="KW-0539">Nucleus</keyword>
<dbReference type="PANTHER" id="PTHR31669:SF292">
    <property type="entry name" value="OS02G0262500 PROTEIN"/>
    <property type="match status" value="1"/>
</dbReference>
<dbReference type="Proteomes" id="UP000289738">
    <property type="component" value="Chromosome A03"/>
</dbReference>
<comment type="subcellular location">
    <subcellularLocation>
        <location evidence="1">Nucleus</location>
    </subcellularLocation>
</comment>
<accession>A0A445DNC1</accession>
<comment type="similarity">
    <text evidence="1">Belongs to the FHY3/FAR1 family.</text>
</comment>
<organism evidence="2 3">
    <name type="scientific">Arachis hypogaea</name>
    <name type="common">Peanut</name>
    <dbReference type="NCBI Taxonomy" id="3818"/>
    <lineage>
        <taxon>Eukaryota</taxon>
        <taxon>Viridiplantae</taxon>
        <taxon>Streptophyta</taxon>
        <taxon>Embryophyta</taxon>
        <taxon>Tracheophyta</taxon>
        <taxon>Spermatophyta</taxon>
        <taxon>Magnoliopsida</taxon>
        <taxon>eudicotyledons</taxon>
        <taxon>Gunneridae</taxon>
        <taxon>Pentapetalae</taxon>
        <taxon>rosids</taxon>
        <taxon>fabids</taxon>
        <taxon>Fabales</taxon>
        <taxon>Fabaceae</taxon>
        <taxon>Papilionoideae</taxon>
        <taxon>50 kb inversion clade</taxon>
        <taxon>dalbergioids sensu lato</taxon>
        <taxon>Dalbergieae</taxon>
        <taxon>Pterocarpus clade</taxon>
        <taxon>Arachis</taxon>
    </lineage>
</organism>
<keyword evidence="1" id="KW-0863">Zinc-finger</keyword>
<dbReference type="EMBL" id="SDMP01000003">
    <property type="protein sequence ID" value="RYR64669.1"/>
    <property type="molecule type" value="Genomic_DNA"/>
</dbReference>
<keyword evidence="1" id="KW-0862">Zinc</keyword>
<comment type="function">
    <text evidence="1">Putative transcription activator involved in regulating light control of development.</text>
</comment>
<evidence type="ECO:0000256" key="1">
    <source>
        <dbReference type="RuleBase" id="RU367018"/>
    </source>
</evidence>
<protein>
    <recommendedName>
        <fullName evidence="1">Protein FAR1-RELATED SEQUENCE</fullName>
    </recommendedName>
</protein>
<keyword evidence="1" id="KW-0479">Metal-binding</keyword>
<sequence length="214" mass="24452">MYGVPVMMTCLDPMEQFAASVYTKVIFTQVKKEIDSISIVNFISKRRVSTTMVYTVEEYGFPGQNVVALYDLKRGRLVCRCGFWEKKSFPCRNIFLVMKYEHVKIIPERLILRRWRKDVKTVNGYTEKTALADERGFLLRHGALDATSQWMLFVGSKNDDLYKKCMSGIRQICCDLQACSDNDTMDMSLNAACDVRDPTVVRSKGAPSTRGHKG</sequence>
<comment type="caution">
    <text evidence="2">The sequence shown here is derived from an EMBL/GenBank/DDBJ whole genome shotgun (WGS) entry which is preliminary data.</text>
</comment>
<name>A0A445DNC1_ARAHY</name>
<gene>
    <name evidence="2" type="ORF">Ahy_A03g010735</name>
</gene>
<reference evidence="2 3" key="1">
    <citation type="submission" date="2019-01" db="EMBL/GenBank/DDBJ databases">
        <title>Sequencing of cultivated peanut Arachis hypogaea provides insights into genome evolution and oil improvement.</title>
        <authorList>
            <person name="Chen X."/>
        </authorList>
    </citation>
    <scope>NUCLEOTIDE SEQUENCE [LARGE SCALE GENOMIC DNA]</scope>
    <source>
        <strain evidence="3">cv. Fuhuasheng</strain>
        <tissue evidence="2">Leaves</tissue>
    </source>
</reference>
<proteinExistence type="inferred from homology"/>
<dbReference type="GO" id="GO:0008270">
    <property type="term" value="F:zinc ion binding"/>
    <property type="evidence" value="ECO:0007669"/>
    <property type="project" value="UniProtKB-UniRule"/>
</dbReference>
<dbReference type="GO" id="GO:0005634">
    <property type="term" value="C:nucleus"/>
    <property type="evidence" value="ECO:0007669"/>
    <property type="project" value="UniProtKB-SubCell"/>
</dbReference>